<name>A0AAD5ZAK4_9POAL</name>
<evidence type="ECO:0000256" key="1">
    <source>
        <dbReference type="ARBA" id="ARBA00000900"/>
    </source>
</evidence>
<evidence type="ECO:0000256" key="8">
    <source>
        <dbReference type="ARBA" id="ARBA00022786"/>
    </source>
</evidence>
<evidence type="ECO:0000256" key="9">
    <source>
        <dbReference type="ARBA" id="ARBA00022840"/>
    </source>
</evidence>
<dbReference type="Pfam" id="PF04564">
    <property type="entry name" value="U-box"/>
    <property type="match status" value="1"/>
</dbReference>
<dbReference type="Proteomes" id="UP001210211">
    <property type="component" value="Unassembled WGS sequence"/>
</dbReference>
<dbReference type="InterPro" id="IPR013083">
    <property type="entry name" value="Znf_RING/FYVE/PHD"/>
</dbReference>
<evidence type="ECO:0000256" key="4">
    <source>
        <dbReference type="ARBA" id="ARBA00022527"/>
    </source>
</evidence>
<sequence>MEGSLWLDATNAEWRPPAENIVLVALPENFDEGKSTLSWALNYFSGNDSVWFAITLVYKSIKMIPFMGMEIDANQLGEEYVDAYRKLERERLDEILIKYLSQCQQTLKLKCLKLLVEAEDTFEELLSIIRTHDISKVIVGTVKESRPALLKGVKKLTREVKPSCKLWFVYNGKLIFTRTPCYNGEASTSASAGKRENFEMNDDEEGQIELGVDPYENIREKAFEVFLRHQNAEKEMFWGWQKAMLLMAKMSSELHLKDVQWRREIEDFLEKEKKEKDQIKQEIEQLMLEKQQLTRQWSLNGNQTDEVNNEREKMERRILDAEIAVKDIQSISAAARDRNESLEAEKASLQQELSNATSTTKELQSKFSSLEQSYNQLLLDYNIATREKEQLHDQRKREIGTMVPMCTEFPLEEIKQATENFSALRKIGEGGFGPVYKGFLRNTVVAIKRLDPKSLQSSTEFEQEISVLGKVRHPNIITLIGSCPEASALVYEYLANGNLNDRLNCRGNTPPLTWRLRTRIIGAVCSALIFLHSAKPHPIVHGDLKPDNILLDSNFVSKISDFGIARLLRASRRTSAFHRTNPKGTNGYIDPEFLTTGELTTQSDVYSLGIIILQLLTGKPELKIAQYVEAASDKDLMAMIDVSARSWPFVHARKLAYIGVRCSNVSRKNRPDLMKDVWPGIEPLVRAAMASDSPSCESIADENHAPSYFICPIVQEIMKEPHVAADGYTYEFTAIKGWFDGGHNTSPMTNLALANLDLIPNHPLRSTIQDWLQKHQKA</sequence>
<dbReference type="InterPro" id="IPR051348">
    <property type="entry name" value="U-box_ubiquitin_ligases"/>
</dbReference>
<dbReference type="GO" id="GO:0061630">
    <property type="term" value="F:ubiquitin protein ligase activity"/>
    <property type="evidence" value="ECO:0007669"/>
    <property type="project" value="UniProtKB-EC"/>
</dbReference>
<dbReference type="Pfam" id="PF00069">
    <property type="entry name" value="Pkinase"/>
    <property type="match status" value="1"/>
</dbReference>
<dbReference type="Gene3D" id="3.30.200.20">
    <property type="entry name" value="Phosphorylase Kinase, domain 1"/>
    <property type="match status" value="1"/>
</dbReference>
<dbReference type="InterPro" id="IPR000719">
    <property type="entry name" value="Prot_kinase_dom"/>
</dbReference>
<evidence type="ECO:0000256" key="2">
    <source>
        <dbReference type="ARBA" id="ARBA00004906"/>
    </source>
</evidence>
<feature type="domain" description="U-box" evidence="12">
    <location>
        <begin position="704"/>
        <end position="778"/>
    </location>
</feature>
<dbReference type="GO" id="GO:0016567">
    <property type="term" value="P:protein ubiquitination"/>
    <property type="evidence" value="ECO:0007669"/>
    <property type="project" value="InterPro"/>
</dbReference>
<feature type="domain" description="Protein kinase" evidence="11">
    <location>
        <begin position="421"/>
        <end position="685"/>
    </location>
</feature>
<dbReference type="PROSITE" id="PS51698">
    <property type="entry name" value="U_BOX"/>
    <property type="match status" value="1"/>
</dbReference>
<comment type="catalytic activity">
    <reaction evidence="1">
        <text>S-ubiquitinyl-[E2 ubiquitin-conjugating enzyme]-L-cysteine + [acceptor protein]-L-lysine = [E2 ubiquitin-conjugating enzyme]-L-cysteine + N(6)-ubiquitinyl-[acceptor protein]-L-lysine.</text>
        <dbReference type="EC" id="2.3.2.27"/>
    </reaction>
</comment>
<dbReference type="GO" id="GO:0005524">
    <property type="term" value="F:ATP binding"/>
    <property type="evidence" value="ECO:0007669"/>
    <property type="project" value="UniProtKB-KW"/>
</dbReference>
<dbReference type="SUPFAM" id="SSF57850">
    <property type="entry name" value="RING/U-box"/>
    <property type="match status" value="1"/>
</dbReference>
<keyword evidence="4" id="KW-0723">Serine/threonine-protein kinase</keyword>
<keyword evidence="6" id="KW-0547">Nucleotide-binding</keyword>
<accession>A0AAD5ZAK4</accession>
<dbReference type="PROSITE" id="PS00108">
    <property type="entry name" value="PROTEIN_KINASE_ST"/>
    <property type="match status" value="1"/>
</dbReference>
<keyword evidence="7" id="KW-0418">Kinase</keyword>
<evidence type="ECO:0000259" key="11">
    <source>
        <dbReference type="PROSITE" id="PS50011"/>
    </source>
</evidence>
<evidence type="ECO:0000256" key="10">
    <source>
        <dbReference type="SAM" id="Coils"/>
    </source>
</evidence>
<dbReference type="Gene3D" id="3.30.40.10">
    <property type="entry name" value="Zinc/RING finger domain, C3HC4 (zinc finger)"/>
    <property type="match status" value="1"/>
</dbReference>
<dbReference type="PROSITE" id="PS50011">
    <property type="entry name" value="PROTEIN_KINASE_DOM"/>
    <property type="match status" value="1"/>
</dbReference>
<feature type="coiled-coil region" evidence="10">
    <location>
        <begin position="262"/>
        <end position="394"/>
    </location>
</feature>
<evidence type="ECO:0000256" key="6">
    <source>
        <dbReference type="ARBA" id="ARBA00022741"/>
    </source>
</evidence>
<dbReference type="SMART" id="SM00220">
    <property type="entry name" value="S_TKc"/>
    <property type="match status" value="1"/>
</dbReference>
<dbReference type="InterPro" id="IPR011009">
    <property type="entry name" value="Kinase-like_dom_sf"/>
</dbReference>
<evidence type="ECO:0000259" key="12">
    <source>
        <dbReference type="PROSITE" id="PS51698"/>
    </source>
</evidence>
<keyword evidence="10" id="KW-0175">Coiled coil</keyword>
<comment type="pathway">
    <text evidence="2">Protein modification; protein ubiquitination.</text>
</comment>
<dbReference type="GO" id="GO:0004674">
    <property type="term" value="F:protein serine/threonine kinase activity"/>
    <property type="evidence" value="ECO:0007669"/>
    <property type="project" value="UniProtKB-KW"/>
</dbReference>
<evidence type="ECO:0000313" key="13">
    <source>
        <dbReference type="EMBL" id="KAJ3689819.1"/>
    </source>
</evidence>
<dbReference type="SUPFAM" id="SSF56112">
    <property type="entry name" value="Protein kinase-like (PK-like)"/>
    <property type="match status" value="1"/>
</dbReference>
<evidence type="ECO:0000313" key="14">
    <source>
        <dbReference type="Proteomes" id="UP001210211"/>
    </source>
</evidence>
<evidence type="ECO:0000256" key="5">
    <source>
        <dbReference type="ARBA" id="ARBA00022679"/>
    </source>
</evidence>
<keyword evidence="8" id="KW-0833">Ubl conjugation pathway</keyword>
<dbReference type="InterPro" id="IPR003613">
    <property type="entry name" value="Ubox_domain"/>
</dbReference>
<keyword evidence="14" id="KW-1185">Reference proteome</keyword>
<dbReference type="EC" id="2.3.2.27" evidence="3"/>
<dbReference type="Gene3D" id="1.10.510.10">
    <property type="entry name" value="Transferase(Phosphotransferase) domain 1"/>
    <property type="match status" value="1"/>
</dbReference>
<dbReference type="PANTHER" id="PTHR45647">
    <property type="entry name" value="OS02G0152300 PROTEIN"/>
    <property type="match status" value="1"/>
</dbReference>
<protein>
    <recommendedName>
        <fullName evidence="3">RING-type E3 ubiquitin transferase</fullName>
        <ecNumber evidence="3">2.3.2.27</ecNumber>
    </recommendedName>
</protein>
<dbReference type="AlphaFoldDB" id="A0AAD5ZAK4"/>
<keyword evidence="5" id="KW-0808">Transferase</keyword>
<organism evidence="13 14">
    <name type="scientific">Rhynchospora tenuis</name>
    <dbReference type="NCBI Taxonomy" id="198213"/>
    <lineage>
        <taxon>Eukaryota</taxon>
        <taxon>Viridiplantae</taxon>
        <taxon>Streptophyta</taxon>
        <taxon>Embryophyta</taxon>
        <taxon>Tracheophyta</taxon>
        <taxon>Spermatophyta</taxon>
        <taxon>Magnoliopsida</taxon>
        <taxon>Liliopsida</taxon>
        <taxon>Poales</taxon>
        <taxon>Cyperaceae</taxon>
        <taxon>Cyperoideae</taxon>
        <taxon>Rhynchosporeae</taxon>
        <taxon>Rhynchospora</taxon>
    </lineage>
</organism>
<evidence type="ECO:0000256" key="7">
    <source>
        <dbReference type="ARBA" id="ARBA00022777"/>
    </source>
</evidence>
<dbReference type="InterPro" id="IPR008271">
    <property type="entry name" value="Ser/Thr_kinase_AS"/>
</dbReference>
<gene>
    <name evidence="13" type="ORF">LUZ61_018983</name>
</gene>
<reference evidence="13 14" key="1">
    <citation type="journal article" date="2022" name="Cell">
        <title>Repeat-based holocentromeres influence genome architecture and karyotype evolution.</title>
        <authorList>
            <person name="Hofstatter P.G."/>
            <person name="Thangavel G."/>
            <person name="Lux T."/>
            <person name="Neumann P."/>
            <person name="Vondrak T."/>
            <person name="Novak P."/>
            <person name="Zhang M."/>
            <person name="Costa L."/>
            <person name="Castellani M."/>
            <person name="Scott A."/>
            <person name="Toegelov H."/>
            <person name="Fuchs J."/>
            <person name="Mata-Sucre Y."/>
            <person name="Dias Y."/>
            <person name="Vanzela A.L.L."/>
            <person name="Huettel B."/>
            <person name="Almeida C.C.S."/>
            <person name="Simkova H."/>
            <person name="Souza G."/>
            <person name="Pedrosa-Harand A."/>
            <person name="Macas J."/>
            <person name="Mayer K.F.X."/>
            <person name="Houben A."/>
            <person name="Marques A."/>
        </authorList>
    </citation>
    <scope>NUCLEOTIDE SEQUENCE [LARGE SCALE GENOMIC DNA]</scope>
    <source>
        <strain evidence="13">RhyTen1mFocal</strain>
    </source>
</reference>
<dbReference type="SMART" id="SM00504">
    <property type="entry name" value="Ubox"/>
    <property type="match status" value="1"/>
</dbReference>
<dbReference type="CDD" id="cd14066">
    <property type="entry name" value="STKc_IRAK"/>
    <property type="match status" value="1"/>
</dbReference>
<evidence type="ECO:0000256" key="3">
    <source>
        <dbReference type="ARBA" id="ARBA00012483"/>
    </source>
</evidence>
<dbReference type="EMBL" id="JAMRDG010000002">
    <property type="protein sequence ID" value="KAJ3689819.1"/>
    <property type="molecule type" value="Genomic_DNA"/>
</dbReference>
<keyword evidence="9" id="KW-0067">ATP-binding</keyword>
<dbReference type="PANTHER" id="PTHR45647:SF100">
    <property type="entry name" value="U-BOX DOMAIN-CONTAINING PROTEIN 33"/>
    <property type="match status" value="1"/>
</dbReference>
<dbReference type="CDD" id="cd16655">
    <property type="entry name" value="RING-Ubox_WDSUB1-like"/>
    <property type="match status" value="1"/>
</dbReference>
<comment type="caution">
    <text evidence="13">The sequence shown here is derived from an EMBL/GenBank/DDBJ whole genome shotgun (WGS) entry which is preliminary data.</text>
</comment>
<proteinExistence type="predicted"/>
<dbReference type="FunFam" id="3.30.200.20:FF:000039">
    <property type="entry name" value="receptor-like protein kinase FERONIA"/>
    <property type="match status" value="1"/>
</dbReference>